<sequence>MRVSLFAAAALMLQDVHAEVTILPQLQSVDIFYQLMRSSPDDKGSLLAFVKYNVSSLESTLLSYSPPATSDTATELGTSHPLFRISTNTPDGSTTVTSLSTFSPTYTQTLTLHLRDDDLVFAASISAEPLVLSPPTPQDPKTSLKVVVVRPQPAPTPKLNVRKPVVVDADGKEVPQEPEVEKTLFQKYWWALALVAVLALAGGGDK</sequence>
<dbReference type="AlphaFoldDB" id="A0A8H7E0Y1"/>
<keyword evidence="1" id="KW-0732">Signal</keyword>
<protein>
    <recommendedName>
        <fullName evidence="4">ER membrane protein complex subunit 10</fullName>
    </recommendedName>
</protein>
<evidence type="ECO:0008006" key="4">
    <source>
        <dbReference type="Google" id="ProtNLM"/>
    </source>
</evidence>
<dbReference type="Proteomes" id="UP000606974">
    <property type="component" value="Unassembled WGS sequence"/>
</dbReference>
<name>A0A8H7E0Y1_9EURO</name>
<dbReference type="EMBL" id="JAACFV010000261">
    <property type="protein sequence ID" value="KAF7502376.1"/>
    <property type="molecule type" value="Genomic_DNA"/>
</dbReference>
<feature type="signal peptide" evidence="1">
    <location>
        <begin position="1"/>
        <end position="18"/>
    </location>
</feature>
<evidence type="ECO:0000313" key="2">
    <source>
        <dbReference type="EMBL" id="KAF7502376.1"/>
    </source>
</evidence>
<dbReference type="PANTHER" id="PTHR39219:SF1">
    <property type="entry name" value="ER MEMBRANE PROTEIN COMPLEX SUBUNIT 10"/>
    <property type="match status" value="1"/>
</dbReference>
<keyword evidence="3" id="KW-1185">Reference proteome</keyword>
<evidence type="ECO:0000256" key="1">
    <source>
        <dbReference type="SAM" id="SignalP"/>
    </source>
</evidence>
<dbReference type="OrthoDB" id="1894652at2759"/>
<proteinExistence type="predicted"/>
<accession>A0A8H7E0Y1</accession>
<reference evidence="2" key="1">
    <citation type="submission" date="2020-02" db="EMBL/GenBank/DDBJ databases">
        <authorList>
            <person name="Palmer J.M."/>
        </authorList>
    </citation>
    <scope>NUCLEOTIDE SEQUENCE</scope>
    <source>
        <strain evidence="2">EPUS1.4</strain>
        <tissue evidence="2">Thallus</tissue>
    </source>
</reference>
<feature type="chain" id="PRO_5034618174" description="ER membrane protein complex subunit 10" evidence="1">
    <location>
        <begin position="19"/>
        <end position="206"/>
    </location>
</feature>
<dbReference type="PANTHER" id="PTHR39219">
    <property type="entry name" value="ER MEMBRANE PROTEIN COMPLEX SUBUNIT 10"/>
    <property type="match status" value="1"/>
</dbReference>
<organism evidence="2 3">
    <name type="scientific">Endocarpon pusillum</name>
    <dbReference type="NCBI Taxonomy" id="364733"/>
    <lineage>
        <taxon>Eukaryota</taxon>
        <taxon>Fungi</taxon>
        <taxon>Dikarya</taxon>
        <taxon>Ascomycota</taxon>
        <taxon>Pezizomycotina</taxon>
        <taxon>Eurotiomycetes</taxon>
        <taxon>Chaetothyriomycetidae</taxon>
        <taxon>Verrucariales</taxon>
        <taxon>Verrucariaceae</taxon>
        <taxon>Endocarpon</taxon>
    </lineage>
</organism>
<evidence type="ECO:0000313" key="3">
    <source>
        <dbReference type="Proteomes" id="UP000606974"/>
    </source>
</evidence>
<comment type="caution">
    <text evidence="2">The sequence shown here is derived from an EMBL/GenBank/DDBJ whole genome shotgun (WGS) entry which is preliminary data.</text>
</comment>
<dbReference type="Pfam" id="PF21203">
    <property type="entry name" value="ECM10"/>
    <property type="match status" value="1"/>
</dbReference>
<gene>
    <name evidence="2" type="ORF">GJ744_005968</name>
</gene>